<protein>
    <submittedName>
        <fullName evidence="1">Uncharacterized protein</fullName>
    </submittedName>
</protein>
<organism evidence="1">
    <name type="scientific">mine drainage metagenome</name>
    <dbReference type="NCBI Taxonomy" id="410659"/>
    <lineage>
        <taxon>unclassified sequences</taxon>
        <taxon>metagenomes</taxon>
        <taxon>ecological metagenomes</taxon>
    </lineage>
</organism>
<accession>E6Q8U8</accession>
<dbReference type="EMBL" id="CABP01000016">
    <property type="protein sequence ID" value="CBI03624.1"/>
    <property type="molecule type" value="Genomic_DNA"/>
</dbReference>
<gene>
    <name evidence="1" type="ORF">CARN5_2954</name>
</gene>
<sequence length="86" mass="9645">MSRSMRGLLPELEGWQVIFWITQDPCGATNVNVVQPVNVAAAKIMIAVRIWFISSAPCVLWWRFQVYCPGCGEPSELPTMRGAHLL</sequence>
<reference evidence="1" key="1">
    <citation type="submission" date="2009-10" db="EMBL/GenBank/DDBJ databases">
        <title>Diversity of trophic interactions inside an arsenic-rich microbial ecosystem.</title>
        <authorList>
            <person name="Bertin P.N."/>
            <person name="Heinrich-Salmeron A."/>
            <person name="Pelletier E."/>
            <person name="Goulhen-Chollet F."/>
            <person name="Arsene-Ploetze F."/>
            <person name="Gallien S."/>
            <person name="Calteau A."/>
            <person name="Vallenet D."/>
            <person name="Casiot C."/>
            <person name="Chane-Woon-Ming B."/>
            <person name="Giloteaux L."/>
            <person name="Barakat M."/>
            <person name="Bonnefoy V."/>
            <person name="Bruneel O."/>
            <person name="Chandler M."/>
            <person name="Cleiss J."/>
            <person name="Duran R."/>
            <person name="Elbaz-Poulichet F."/>
            <person name="Fonknechten N."/>
            <person name="Lauga B."/>
            <person name="Mornico D."/>
            <person name="Ortet P."/>
            <person name="Schaeffer C."/>
            <person name="Siguier P."/>
            <person name="Alexander Thil Smith A."/>
            <person name="Van Dorsselaer A."/>
            <person name="Weissenbach J."/>
            <person name="Medigue C."/>
            <person name="Le Paslier D."/>
        </authorList>
    </citation>
    <scope>NUCLEOTIDE SEQUENCE</scope>
</reference>
<proteinExistence type="predicted"/>
<name>E6Q8U8_9ZZZZ</name>
<evidence type="ECO:0000313" key="1">
    <source>
        <dbReference type="EMBL" id="CBI03624.1"/>
    </source>
</evidence>
<dbReference type="AlphaFoldDB" id="E6Q8U8"/>
<comment type="caution">
    <text evidence="1">The sequence shown here is derived from an EMBL/GenBank/DDBJ whole genome shotgun (WGS) entry which is preliminary data.</text>
</comment>